<evidence type="ECO:0000259" key="2">
    <source>
        <dbReference type="Pfam" id="PF21722"/>
    </source>
</evidence>
<dbReference type="RefSeq" id="WP_087453215.1">
    <property type="nucleotide sequence ID" value="NZ_CP021417.2"/>
</dbReference>
<sequence>MPVIQGKLSTVTKQPSGIREVWLRPAATRPGGGGLIVDEPVRITVDERGEFSVDVAVGAAVLVLIGADFTARESIPMLVHEGTATLRQAVEDAKDFTPEVADKLAELADQVARGVKTAGEAATAAATDREKAEKSATAAKESASVASQKESAASSAWQQLKDRLAQWEPRVQQLDAWQPQYEWLKDNAERSFSVVQEKITQATQQVISQVKGDAEAVKRDAATAGQHSLKAQAAANTAESVTNRVVESAINKLLDGASQAYDTLKEVADELVSQKSAAAVLMKQLSEKASVTELSALRQKVESLAISGVSGLSQALAGKANTSHTHRTSEITGLGGEINELKSSLSQKVDRDDVVGVVEKSRKVEQAWDYARRALAGILICVLLMLPLNILRLTCGISSGSHKVIFVGGKAIKSITVGAVQVQEVYRGGVLVWRNSRHPEVREFRQPGHYVIFSPSWAKFMDFVLIAGGGGGACGDNSWGRLGNGGGAGQVTSGTQPLLGRVQFKVTVGAGGGGGLSWDDRNGRAGGESSVNGGGITGTAVGGGGGSGFGGAAAGVREQVKVDGFYAPAGSPAGVDTPGMTPGDGGGGGTGGILGKFNPGQSGADGLAWIRFRRS</sequence>
<dbReference type="KEGG" id="csil:CBE74_09950"/>
<keyword evidence="5" id="KW-1185">Reference proteome</keyword>
<reference evidence="4" key="3">
    <citation type="journal article" date="2020" name="Antonie Van Leeuwenhoek">
        <title>Phylogenomic characterisation of a novel corynebacterial species pathogenic to animals.</title>
        <authorList>
            <person name="Moller J."/>
            <person name="Musella L."/>
            <person name="Melnikov V."/>
            <person name="Geissdorfer W."/>
            <person name="Burkovski A."/>
            <person name="Sangal V."/>
        </authorList>
    </citation>
    <scope>NUCLEOTIDE SEQUENCE</scope>
    <source>
        <strain evidence="4">PO100/5</strain>
    </source>
</reference>
<dbReference type="EMBL" id="CP021417">
    <property type="protein sequence ID" value="ARU46717.1"/>
    <property type="molecule type" value="Genomic_DNA"/>
</dbReference>
<accession>A0A7U5HMX5</accession>
<reference evidence="4" key="5">
    <citation type="journal article" date="2020" name="PLoS ONE">
        <title>Taxonomic classification of strain PO100/5 shows a broader geographic distribution and genetic markers of the recently described Corynebacterium silvaticum.</title>
        <authorList>
            <person name="Viana M.V.C."/>
            <person name="Profeta R."/>
            <person name="da Silva A.L."/>
            <person name="Hurtado R."/>
            <person name="Cerqueira J.C."/>
            <person name="Ribeiro B.F.S."/>
            <person name="Almeida M.O."/>
            <person name="Morais-Rodrigues F."/>
            <person name="Soares S.C."/>
            <person name="Oliveira M."/>
            <person name="Tavares L."/>
            <person name="Figueiredo H."/>
            <person name="Wattam A.R."/>
            <person name="Barh D."/>
            <person name="Ghosh P."/>
            <person name="Silva A."/>
            <person name="Azevedo V."/>
        </authorList>
    </citation>
    <scope>NUCLEOTIDE SEQUENCE</scope>
    <source>
        <strain evidence="4">PO100/5</strain>
    </source>
</reference>
<evidence type="ECO:0000313" key="3">
    <source>
        <dbReference type="EMBL" id="ARU45328.1"/>
    </source>
</evidence>
<feature type="compositionally biased region" description="Low complexity" evidence="1">
    <location>
        <begin position="135"/>
        <end position="147"/>
    </location>
</feature>
<evidence type="ECO:0000256" key="1">
    <source>
        <dbReference type="SAM" id="MobiDB-lite"/>
    </source>
</evidence>
<protein>
    <recommendedName>
        <fullName evidence="2">Glycine-rich domain-containing protein</fullName>
    </recommendedName>
</protein>
<name>A0A7U5HMX5_9CORY</name>
<dbReference type="GeneID" id="75008548"/>
<dbReference type="EMBL" id="CP021417">
    <property type="protein sequence ID" value="ARU45328.1"/>
    <property type="molecule type" value="Genomic_DNA"/>
</dbReference>
<reference evidence="4" key="4">
    <citation type="journal article" date="2020" name="Int. J. Syst. Evol. Microbiol.">
        <title>Corynebacterium silvaticum sp. nov., a unique group of NTTB corynebacteria in wild boar and roe deer.</title>
        <authorList>
            <person name="Dangel A."/>
            <person name="Berger A."/>
            <person name="Rau J."/>
            <person name="Eisenberg T."/>
            <person name="Kampfer P."/>
            <person name="Margos G."/>
            <person name="Contzen M."/>
            <person name="Busse H.J."/>
            <person name="Konrad R."/>
            <person name="Peters M."/>
            <person name="Sting R."/>
            <person name="Sing A."/>
        </authorList>
    </citation>
    <scope>NUCLEOTIDE SEQUENCE</scope>
    <source>
        <strain evidence="4">PO100/5</strain>
    </source>
</reference>
<evidence type="ECO:0000313" key="5">
    <source>
        <dbReference type="Proteomes" id="UP000195652"/>
    </source>
</evidence>
<evidence type="ECO:0000313" key="4">
    <source>
        <dbReference type="EMBL" id="ARU46717.1"/>
    </source>
</evidence>
<dbReference type="Pfam" id="PF21722">
    <property type="entry name" value="Gly_rich_2"/>
    <property type="match status" value="1"/>
</dbReference>
<reference evidence="4" key="2">
    <citation type="submission" date="2017-05" db="EMBL/GenBank/DDBJ databases">
        <authorList>
            <person name="Oliveira G."/>
            <person name="Souza T."/>
            <person name="Jamal S."/>
            <person name="Jaiswal A."/>
            <person name="Lima A."/>
            <person name="Gomide A."/>
            <person name="FIgueiredo H."/>
            <person name="Vasco V."/>
        </authorList>
    </citation>
    <scope>NUCLEOTIDE SEQUENCE</scope>
    <source>
        <strain evidence="4">PO100/5</strain>
    </source>
</reference>
<dbReference type="InterPro" id="IPR049304">
    <property type="entry name" value="Gly_rich_dom"/>
</dbReference>
<dbReference type="Proteomes" id="UP000195652">
    <property type="component" value="Chromosome"/>
</dbReference>
<feature type="region of interest" description="Disordered" evidence="1">
    <location>
        <begin position="121"/>
        <end position="151"/>
    </location>
</feature>
<dbReference type="KEGG" id="csil:CBE74_01040"/>
<gene>
    <name evidence="3" type="ORF">CBE74_01040</name>
    <name evidence="4" type="ORF">CBE74_09950</name>
</gene>
<organism evidence="4 5">
    <name type="scientific">Corynebacterium silvaticum</name>
    <dbReference type="NCBI Taxonomy" id="2320431"/>
    <lineage>
        <taxon>Bacteria</taxon>
        <taxon>Bacillati</taxon>
        <taxon>Actinomycetota</taxon>
        <taxon>Actinomycetes</taxon>
        <taxon>Mycobacteriales</taxon>
        <taxon>Corynebacteriaceae</taxon>
        <taxon>Corynebacterium</taxon>
    </lineage>
</organism>
<dbReference type="AlphaFoldDB" id="A0A7U5HMX5"/>
<feature type="domain" description="Glycine-rich" evidence="2">
    <location>
        <begin position="448"/>
        <end position="561"/>
    </location>
</feature>
<proteinExistence type="predicted"/>
<reference evidence="4 5" key="1">
    <citation type="journal article" date="2014" name="BMC Vet. Res.">
        <title>First report of Corynebacterium pseudotuberculosis from caseous lymphadenitis lesions in Black Alentejano pig (Sus scrofa domesticus).</title>
        <authorList>
            <person name="Oliveira M."/>
            <person name="Barroco C."/>
            <person name="Mottola C."/>
            <person name="Santos R."/>
            <person name="Lemsaddek A."/>
            <person name="Tavares L."/>
            <person name="Semedo-Lemsaddek T."/>
        </authorList>
    </citation>
    <scope>NUCLEOTIDE SEQUENCE [LARGE SCALE GENOMIC DNA]</scope>
    <source>
        <strain evidence="4 5">PO100/5</strain>
    </source>
</reference>